<feature type="chain" id="PRO_5013347728" evidence="2">
    <location>
        <begin position="26"/>
        <end position="283"/>
    </location>
</feature>
<sequence length="283" mass="30149">MKTLIRASALAIGMAAMLGAGAARADAPALKSVRNGAATISYRAQGQGPLVLLIASTGRGTEEFGQLAERLAERGYRVLRPEPRGIGASQGPMEEVSFHDFANDFAAVIRNEGGKAILAGHAYGNWIARTIASDHPELARGVVLIAAGAKAWPKELSEAITMINDPASTREQRLQGLRLAFFAKGSDPAPWLQGWHPAVTKSQRAARKLTNRDDWWAGGTVPMLDLQGGADPFRPASSRDELKQQFGDRVSVKVIADASHALPAEKPIETADAIADWADTLAK</sequence>
<evidence type="ECO:0000256" key="1">
    <source>
        <dbReference type="ARBA" id="ARBA00022801"/>
    </source>
</evidence>
<dbReference type="PANTHER" id="PTHR43798">
    <property type="entry name" value="MONOACYLGLYCEROL LIPASE"/>
    <property type="match status" value="1"/>
</dbReference>
<name>A0A225ML00_9BURK</name>
<dbReference type="GO" id="GO:0016020">
    <property type="term" value="C:membrane"/>
    <property type="evidence" value="ECO:0007669"/>
    <property type="project" value="TreeGrafter"/>
</dbReference>
<dbReference type="InterPro" id="IPR029058">
    <property type="entry name" value="AB_hydrolase_fold"/>
</dbReference>
<dbReference type="GO" id="GO:0016787">
    <property type="term" value="F:hydrolase activity"/>
    <property type="evidence" value="ECO:0007669"/>
    <property type="project" value="UniProtKB-KW"/>
</dbReference>
<feature type="signal peptide" evidence="2">
    <location>
        <begin position="1"/>
        <end position="25"/>
    </location>
</feature>
<evidence type="ECO:0000259" key="3">
    <source>
        <dbReference type="Pfam" id="PF12697"/>
    </source>
</evidence>
<dbReference type="EMBL" id="NJIH01000004">
    <property type="protein sequence ID" value="OWT62047.1"/>
    <property type="molecule type" value="Genomic_DNA"/>
</dbReference>
<proteinExistence type="predicted"/>
<feature type="domain" description="AB hydrolase-1" evidence="3">
    <location>
        <begin position="62"/>
        <end position="273"/>
    </location>
</feature>
<accession>A0A225ML00</accession>
<dbReference type="Proteomes" id="UP000214603">
    <property type="component" value="Unassembled WGS sequence"/>
</dbReference>
<evidence type="ECO:0000313" key="5">
    <source>
        <dbReference type="Proteomes" id="UP000214603"/>
    </source>
</evidence>
<evidence type="ECO:0000256" key="2">
    <source>
        <dbReference type="SAM" id="SignalP"/>
    </source>
</evidence>
<dbReference type="InterPro" id="IPR050266">
    <property type="entry name" value="AB_hydrolase_sf"/>
</dbReference>
<keyword evidence="1 4" id="KW-0378">Hydrolase</keyword>
<dbReference type="Pfam" id="PF12697">
    <property type="entry name" value="Abhydrolase_6"/>
    <property type="match status" value="1"/>
</dbReference>
<dbReference type="AlphaFoldDB" id="A0A225ML00"/>
<dbReference type="PANTHER" id="PTHR43798:SF31">
    <property type="entry name" value="AB HYDROLASE SUPERFAMILY PROTEIN YCLE"/>
    <property type="match status" value="1"/>
</dbReference>
<evidence type="ECO:0000313" key="4">
    <source>
        <dbReference type="EMBL" id="OWT62047.1"/>
    </source>
</evidence>
<dbReference type="SUPFAM" id="SSF53474">
    <property type="entry name" value="alpha/beta-Hydrolases"/>
    <property type="match status" value="1"/>
</dbReference>
<comment type="caution">
    <text evidence="4">The sequence shown here is derived from an EMBL/GenBank/DDBJ whole genome shotgun (WGS) entry which is preliminary data.</text>
</comment>
<gene>
    <name evidence="4" type="ORF">CEY11_09595</name>
</gene>
<dbReference type="RefSeq" id="WP_088603135.1">
    <property type="nucleotide sequence ID" value="NZ_NJIH01000004.1"/>
</dbReference>
<keyword evidence="2" id="KW-0732">Signal</keyword>
<dbReference type="Gene3D" id="3.40.50.1820">
    <property type="entry name" value="alpha/beta hydrolase"/>
    <property type="match status" value="1"/>
</dbReference>
<dbReference type="OrthoDB" id="8632294at2"/>
<dbReference type="PRINTS" id="PR00111">
    <property type="entry name" value="ABHYDROLASE"/>
</dbReference>
<reference evidence="5" key="1">
    <citation type="submission" date="2017-06" db="EMBL/GenBank/DDBJ databases">
        <title>Herbaspirillum phytohormonus sp. nov., isolated from the root nodule of Robinia pseudoacacia in lead-zinc mine.</title>
        <authorList>
            <person name="Fan M."/>
            <person name="Lin Y."/>
        </authorList>
    </citation>
    <scope>NUCLEOTIDE SEQUENCE [LARGE SCALE GENOMIC DNA]</scope>
    <source>
        <strain evidence="5">SC-089</strain>
    </source>
</reference>
<organism evidence="4 5">
    <name type="scientific">Candidimonas nitroreducens</name>
    <dbReference type="NCBI Taxonomy" id="683354"/>
    <lineage>
        <taxon>Bacteria</taxon>
        <taxon>Pseudomonadati</taxon>
        <taxon>Pseudomonadota</taxon>
        <taxon>Betaproteobacteria</taxon>
        <taxon>Burkholderiales</taxon>
        <taxon>Alcaligenaceae</taxon>
        <taxon>Candidimonas</taxon>
    </lineage>
</organism>
<protein>
    <submittedName>
        <fullName evidence="4">Alpha/beta hydrolase</fullName>
    </submittedName>
</protein>
<dbReference type="InterPro" id="IPR000073">
    <property type="entry name" value="AB_hydrolase_1"/>
</dbReference>
<keyword evidence="5" id="KW-1185">Reference proteome</keyword>